<reference evidence="1 2" key="1">
    <citation type="submission" date="2016-02" db="EMBL/GenBank/DDBJ databases">
        <title>Genome sequence of Halalkalicoccus paucihalophilus DSM 24557.</title>
        <authorList>
            <person name="Poehlein A."/>
            <person name="Daniel R."/>
        </authorList>
    </citation>
    <scope>NUCLEOTIDE SEQUENCE [LARGE SCALE GENOMIC DNA]</scope>
    <source>
        <strain evidence="1 2">DSM 24557</strain>
    </source>
</reference>
<dbReference type="EMBL" id="LTAZ01000001">
    <property type="protein sequence ID" value="KYH27727.1"/>
    <property type="molecule type" value="Genomic_DNA"/>
</dbReference>
<dbReference type="OrthoDB" id="189643at2157"/>
<organism evidence="1 2">
    <name type="scientific">Halalkalicoccus paucihalophilus</name>
    <dbReference type="NCBI Taxonomy" id="1008153"/>
    <lineage>
        <taxon>Archaea</taxon>
        <taxon>Methanobacteriati</taxon>
        <taxon>Methanobacteriota</taxon>
        <taxon>Stenosarchaea group</taxon>
        <taxon>Halobacteria</taxon>
        <taxon>Halobacteriales</taxon>
        <taxon>Halococcaceae</taxon>
        <taxon>Halalkalicoccus</taxon>
    </lineage>
</organism>
<accession>A0A151AJZ5</accession>
<dbReference type="PATRIC" id="fig|1008153.3.peg.399"/>
<evidence type="ECO:0000313" key="2">
    <source>
        <dbReference type="Proteomes" id="UP000075321"/>
    </source>
</evidence>
<keyword evidence="2" id="KW-1185">Reference proteome</keyword>
<name>A0A151AJZ5_9EURY</name>
<dbReference type="InterPro" id="IPR055981">
    <property type="entry name" value="DUF7559"/>
</dbReference>
<dbReference type="AlphaFoldDB" id="A0A151AJZ5"/>
<dbReference type="RefSeq" id="WP_169802606.1">
    <property type="nucleotide sequence ID" value="NZ_LTAZ01000001.1"/>
</dbReference>
<sequence>MPATLEVVCTDDDCELDMFELHYTYDMPDDVGVEDFQCPYCGGVDCLEAIKL</sequence>
<evidence type="ECO:0000313" key="1">
    <source>
        <dbReference type="EMBL" id="KYH27727.1"/>
    </source>
</evidence>
<dbReference type="Proteomes" id="UP000075321">
    <property type="component" value="Unassembled WGS sequence"/>
</dbReference>
<gene>
    <name evidence="1" type="ORF">HAPAU_03950</name>
</gene>
<dbReference type="Pfam" id="PF24440">
    <property type="entry name" value="DUF7559"/>
    <property type="match status" value="1"/>
</dbReference>
<comment type="caution">
    <text evidence="1">The sequence shown here is derived from an EMBL/GenBank/DDBJ whole genome shotgun (WGS) entry which is preliminary data.</text>
</comment>
<proteinExistence type="predicted"/>
<evidence type="ECO:0008006" key="3">
    <source>
        <dbReference type="Google" id="ProtNLM"/>
    </source>
</evidence>
<protein>
    <recommendedName>
        <fullName evidence="3">Small CPxCG-related zinc finger protein</fullName>
    </recommendedName>
</protein>